<dbReference type="Proteomes" id="UP001438707">
    <property type="component" value="Unassembled WGS sequence"/>
</dbReference>
<feature type="transmembrane region" description="Helical" evidence="6">
    <location>
        <begin position="107"/>
        <end position="125"/>
    </location>
</feature>
<evidence type="ECO:0000256" key="3">
    <source>
        <dbReference type="ARBA" id="ARBA00022692"/>
    </source>
</evidence>
<keyword evidence="5 6" id="KW-0472">Membrane</keyword>
<proteinExistence type="inferred from homology"/>
<evidence type="ECO:0000256" key="6">
    <source>
        <dbReference type="SAM" id="Phobius"/>
    </source>
</evidence>
<dbReference type="InterPro" id="IPR037185">
    <property type="entry name" value="EmrE-like"/>
</dbReference>
<keyword evidence="4 6" id="KW-1133">Transmembrane helix</keyword>
<comment type="similarity">
    <text evidence="2">Belongs to the nucleotide-sugar transporter family. CMP-Sialate:CMP antiporter (TC 2.A.7.12) subfamily.</text>
</comment>
<organism evidence="7 8">
    <name type="scientific">Apatococcus lobatus</name>
    <dbReference type="NCBI Taxonomy" id="904363"/>
    <lineage>
        <taxon>Eukaryota</taxon>
        <taxon>Viridiplantae</taxon>
        <taxon>Chlorophyta</taxon>
        <taxon>core chlorophytes</taxon>
        <taxon>Trebouxiophyceae</taxon>
        <taxon>Chlorellales</taxon>
        <taxon>Chlorellaceae</taxon>
        <taxon>Apatococcus</taxon>
    </lineage>
</organism>
<evidence type="ECO:0000256" key="4">
    <source>
        <dbReference type="ARBA" id="ARBA00022989"/>
    </source>
</evidence>
<keyword evidence="8" id="KW-1185">Reference proteome</keyword>
<feature type="transmembrane region" description="Helical" evidence="6">
    <location>
        <begin position="65"/>
        <end position="86"/>
    </location>
</feature>
<feature type="transmembrane region" description="Helical" evidence="6">
    <location>
        <begin position="164"/>
        <end position="182"/>
    </location>
</feature>
<evidence type="ECO:0000313" key="8">
    <source>
        <dbReference type="Proteomes" id="UP001438707"/>
    </source>
</evidence>
<dbReference type="AlphaFoldDB" id="A0AAW1RUR2"/>
<dbReference type="InterPro" id="IPR007271">
    <property type="entry name" value="Nuc_sug_transpt"/>
</dbReference>
<reference evidence="7 8" key="1">
    <citation type="journal article" date="2024" name="Nat. Commun.">
        <title>Phylogenomics reveals the evolutionary origins of lichenization in chlorophyte algae.</title>
        <authorList>
            <person name="Puginier C."/>
            <person name="Libourel C."/>
            <person name="Otte J."/>
            <person name="Skaloud P."/>
            <person name="Haon M."/>
            <person name="Grisel S."/>
            <person name="Petersen M."/>
            <person name="Berrin J.G."/>
            <person name="Delaux P.M."/>
            <person name="Dal Grande F."/>
            <person name="Keller J."/>
        </authorList>
    </citation>
    <scope>NUCLEOTIDE SEQUENCE [LARGE SCALE GENOMIC DNA]</scope>
    <source>
        <strain evidence="7 8">SAG 2145</strain>
    </source>
</reference>
<keyword evidence="3 6" id="KW-0812">Transmembrane</keyword>
<dbReference type="EMBL" id="JALJOS010000006">
    <property type="protein sequence ID" value="KAK9837659.1"/>
    <property type="molecule type" value="Genomic_DNA"/>
</dbReference>
<evidence type="ECO:0000256" key="5">
    <source>
        <dbReference type="ARBA" id="ARBA00023136"/>
    </source>
</evidence>
<feature type="transmembrane region" description="Helical" evidence="6">
    <location>
        <begin position="33"/>
        <end position="53"/>
    </location>
</feature>
<sequence>MDDSPLKKKSRRNWPLLPLSLSTSSQLGSAWKIWLVIGDCCLIGLQPVLVHMSKNAQGTFSFNPLSINLLVELAKTAFALSVLLVMGTGRPGAPMYLSLNAFIRDATHCRLLAIPAGLYAINNYFKFAMQLYFKPTTAKMLTNLKILVIALLMRWVLRRHFNIFQWEALFLLVAGISINQLTTCSESNKNPFKAPAAVAFTFGSITVPSLASVYNEAALKRQMETSVHLQNFFLYFYGALFNLLGTGIMLFVSRQPAGTMFHGFSKVAMLLVANNALQGILSSFFYKFADTILKKYSSTMATIFTAFVSAAAFGHKLTLNFLIGVSIVFISMHQFMAHGGLKGMAPGKNQLRARQTSFVPSPSLDNLKAESYDDLSALDSEQLTLNQRRPPLLPR</sequence>
<protein>
    <submittedName>
        <fullName evidence="7">Uncharacterized protein</fullName>
    </submittedName>
</protein>
<dbReference type="PIRSF" id="PIRSF005799">
    <property type="entry name" value="UDP-gal_transpt"/>
    <property type="match status" value="1"/>
</dbReference>
<accession>A0AAW1RUR2</accession>
<dbReference type="GO" id="GO:0015165">
    <property type="term" value="F:pyrimidine nucleotide-sugar transmembrane transporter activity"/>
    <property type="evidence" value="ECO:0007669"/>
    <property type="project" value="InterPro"/>
</dbReference>
<dbReference type="GO" id="GO:0000139">
    <property type="term" value="C:Golgi membrane"/>
    <property type="evidence" value="ECO:0007669"/>
    <property type="project" value="InterPro"/>
</dbReference>
<comment type="caution">
    <text evidence="7">The sequence shown here is derived from an EMBL/GenBank/DDBJ whole genome shotgun (WGS) entry which is preliminary data.</text>
</comment>
<feature type="transmembrane region" description="Helical" evidence="6">
    <location>
        <begin position="264"/>
        <end position="286"/>
    </location>
</feature>
<evidence type="ECO:0000313" key="7">
    <source>
        <dbReference type="EMBL" id="KAK9837659.1"/>
    </source>
</evidence>
<dbReference type="PANTHER" id="PTHR10231">
    <property type="entry name" value="NUCLEOTIDE-SUGAR TRANSMEMBRANE TRANSPORTER"/>
    <property type="match status" value="1"/>
</dbReference>
<comment type="subcellular location">
    <subcellularLocation>
        <location evidence="1">Membrane</location>
        <topology evidence="1">Multi-pass membrane protein</topology>
    </subcellularLocation>
</comment>
<evidence type="ECO:0000256" key="2">
    <source>
        <dbReference type="ARBA" id="ARBA00006447"/>
    </source>
</evidence>
<feature type="transmembrane region" description="Helical" evidence="6">
    <location>
        <begin position="194"/>
        <end position="211"/>
    </location>
</feature>
<evidence type="ECO:0000256" key="1">
    <source>
        <dbReference type="ARBA" id="ARBA00004141"/>
    </source>
</evidence>
<dbReference type="SUPFAM" id="SSF103481">
    <property type="entry name" value="Multidrug resistance efflux transporter EmrE"/>
    <property type="match status" value="1"/>
</dbReference>
<dbReference type="Pfam" id="PF04142">
    <property type="entry name" value="Nuc_sug_transp"/>
    <property type="match status" value="1"/>
</dbReference>
<gene>
    <name evidence="7" type="ORF">WJX74_002350</name>
</gene>
<feature type="transmembrane region" description="Helical" evidence="6">
    <location>
        <begin position="232"/>
        <end position="252"/>
    </location>
</feature>
<name>A0AAW1RUR2_9CHLO</name>